<comment type="caution">
    <text evidence="7">The sequence shown here is derived from an EMBL/GenBank/DDBJ whole genome shotgun (WGS) entry which is preliminary data.</text>
</comment>
<dbReference type="Pfam" id="PF04193">
    <property type="entry name" value="PQ-loop"/>
    <property type="match status" value="1"/>
</dbReference>
<evidence type="ECO:0000256" key="2">
    <source>
        <dbReference type="ARBA" id="ARBA00022692"/>
    </source>
</evidence>
<comment type="subcellular location">
    <subcellularLocation>
        <location evidence="1">Membrane</location>
        <topology evidence="1">Multi-pass membrane protein</topology>
    </subcellularLocation>
</comment>
<accession>A0A1V6T0D7</accession>
<proteinExistence type="predicted"/>
<keyword evidence="4 6" id="KW-0472">Membrane</keyword>
<organism evidence="7 8">
    <name type="scientific">Penicillium steckii</name>
    <dbReference type="NCBI Taxonomy" id="303698"/>
    <lineage>
        <taxon>Eukaryota</taxon>
        <taxon>Fungi</taxon>
        <taxon>Dikarya</taxon>
        <taxon>Ascomycota</taxon>
        <taxon>Pezizomycotina</taxon>
        <taxon>Eurotiomycetes</taxon>
        <taxon>Eurotiomycetidae</taxon>
        <taxon>Eurotiales</taxon>
        <taxon>Aspergillaceae</taxon>
        <taxon>Penicillium</taxon>
    </lineage>
</organism>
<feature type="transmembrane region" description="Helical" evidence="6">
    <location>
        <begin position="74"/>
        <end position="94"/>
    </location>
</feature>
<dbReference type="EMBL" id="MLKD01000015">
    <property type="protein sequence ID" value="OQE19474.1"/>
    <property type="molecule type" value="Genomic_DNA"/>
</dbReference>
<feature type="region of interest" description="Disordered" evidence="5">
    <location>
        <begin position="155"/>
        <end position="210"/>
    </location>
</feature>
<feature type="transmembrane region" description="Helical" evidence="6">
    <location>
        <begin position="12"/>
        <end position="31"/>
    </location>
</feature>
<protein>
    <recommendedName>
        <fullName evidence="9">PQ loop repeat protein</fullName>
    </recommendedName>
</protein>
<feature type="transmembrane region" description="Helical" evidence="6">
    <location>
        <begin position="43"/>
        <end position="62"/>
    </location>
</feature>
<keyword evidence="2 6" id="KW-0812">Transmembrane</keyword>
<sequence>MSDGNVTVASNVLGTIGTVLWCIQLTPQIWYNWKRKKTDGFPAIMIFLWASCSVSMGPYLILQIPYSKGIIWPDLVVGIIAAILLSAGLLPPYFELWNRDGRAIGFTAQGTFDILGGIMYILVVVLEAGIYTSHIVWHIRYRKLREEAKETGNSIEDLLAMPTQRDNPRKKGDSEAGVLECDGSKDIDPGSTTAQSPTVPCVKRSEMSEK</sequence>
<keyword evidence="3 6" id="KW-1133">Transmembrane helix</keyword>
<dbReference type="GO" id="GO:0016020">
    <property type="term" value="C:membrane"/>
    <property type="evidence" value="ECO:0007669"/>
    <property type="project" value="UniProtKB-SubCell"/>
</dbReference>
<evidence type="ECO:0000256" key="4">
    <source>
        <dbReference type="ARBA" id="ARBA00023136"/>
    </source>
</evidence>
<evidence type="ECO:0000256" key="6">
    <source>
        <dbReference type="SAM" id="Phobius"/>
    </source>
</evidence>
<gene>
    <name evidence="7" type="ORF">PENSTE_c015G04175</name>
</gene>
<evidence type="ECO:0000313" key="7">
    <source>
        <dbReference type="EMBL" id="OQE19474.1"/>
    </source>
</evidence>
<dbReference type="Proteomes" id="UP000191285">
    <property type="component" value="Unassembled WGS sequence"/>
</dbReference>
<dbReference type="AlphaFoldDB" id="A0A1V6T0D7"/>
<keyword evidence="8" id="KW-1185">Reference proteome</keyword>
<dbReference type="InterPro" id="IPR006603">
    <property type="entry name" value="PQ-loop_rpt"/>
</dbReference>
<dbReference type="Gene3D" id="1.20.1280.290">
    <property type="match status" value="1"/>
</dbReference>
<dbReference type="OrthoDB" id="407617at2759"/>
<dbReference type="SMART" id="SM00679">
    <property type="entry name" value="CTNS"/>
    <property type="match status" value="1"/>
</dbReference>
<name>A0A1V6T0D7_9EURO</name>
<evidence type="ECO:0000256" key="1">
    <source>
        <dbReference type="ARBA" id="ARBA00004141"/>
    </source>
</evidence>
<feature type="transmembrane region" description="Helical" evidence="6">
    <location>
        <begin position="114"/>
        <end position="137"/>
    </location>
</feature>
<evidence type="ECO:0000256" key="3">
    <source>
        <dbReference type="ARBA" id="ARBA00022989"/>
    </source>
</evidence>
<evidence type="ECO:0000313" key="8">
    <source>
        <dbReference type="Proteomes" id="UP000191285"/>
    </source>
</evidence>
<evidence type="ECO:0008006" key="9">
    <source>
        <dbReference type="Google" id="ProtNLM"/>
    </source>
</evidence>
<evidence type="ECO:0000256" key="5">
    <source>
        <dbReference type="SAM" id="MobiDB-lite"/>
    </source>
</evidence>
<reference evidence="8" key="1">
    <citation type="journal article" date="2017" name="Nat. Microbiol.">
        <title>Global analysis of biosynthetic gene clusters reveals vast potential of secondary metabolite production in Penicillium species.</title>
        <authorList>
            <person name="Nielsen J.C."/>
            <person name="Grijseels S."/>
            <person name="Prigent S."/>
            <person name="Ji B."/>
            <person name="Dainat J."/>
            <person name="Nielsen K.F."/>
            <person name="Frisvad J.C."/>
            <person name="Workman M."/>
            <person name="Nielsen J."/>
        </authorList>
    </citation>
    <scope>NUCLEOTIDE SEQUENCE [LARGE SCALE GENOMIC DNA]</scope>
    <source>
        <strain evidence="8">IBT 24891</strain>
    </source>
</reference>